<dbReference type="PANTHER" id="PTHR10204">
    <property type="entry name" value="NAD P H OXIDOREDUCTASE-RELATED"/>
    <property type="match status" value="1"/>
</dbReference>
<keyword evidence="2" id="KW-0560">Oxidoreductase</keyword>
<feature type="domain" description="Flavodoxin-like fold" evidence="3">
    <location>
        <begin position="1"/>
        <end position="190"/>
    </location>
</feature>
<proteinExistence type="inferred from homology"/>
<accession>A0A934SE15</accession>
<sequence length="256" mass="28694">MNVLFILAHPEPTSFNAQLVRDGAAHLKAQGHEVAIADLYALGFDPVESASHYANRAETATFSPLAEQRHAAQTQTLPAEITQQIEMLESADLVVFQFPIWWHSVPAILKGWFDRVFVSGGLYTSKMRYDRGYFRGKRAICSVTSGAPSQAFVAGGRGGELDQILWSTQFSLYYMGFDVLPPHASYGIAGHGFSYVSDDDFQRQFHALKQAFLDRLDNVWTDAALKYPGWEDWDELGQPKARKDRTMQGEICHADE</sequence>
<evidence type="ECO:0000313" key="4">
    <source>
        <dbReference type="EMBL" id="MBK4217145.1"/>
    </source>
</evidence>
<dbReference type="EMBL" id="JAEPRQ010000005">
    <property type="protein sequence ID" value="MBK4217145.1"/>
    <property type="molecule type" value="Genomic_DNA"/>
</dbReference>
<dbReference type="AlphaFoldDB" id="A0A934SE15"/>
<comment type="caution">
    <text evidence="4">The sequence shown here is derived from an EMBL/GenBank/DDBJ whole genome shotgun (WGS) entry which is preliminary data.</text>
</comment>
<dbReference type="Pfam" id="PF02525">
    <property type="entry name" value="Flavodoxin_2"/>
    <property type="match status" value="1"/>
</dbReference>
<evidence type="ECO:0000256" key="2">
    <source>
        <dbReference type="ARBA" id="ARBA00023002"/>
    </source>
</evidence>
<dbReference type="Gene3D" id="3.40.50.360">
    <property type="match status" value="1"/>
</dbReference>
<reference evidence="4" key="1">
    <citation type="submission" date="2021-01" db="EMBL/GenBank/DDBJ databases">
        <title>Paracoccus amoyensis sp. nov., isolated from the surface seawater along the coast of Xiamen Island, China.</title>
        <authorList>
            <person name="Lyu L."/>
        </authorList>
    </citation>
    <scope>NUCLEOTIDE SEQUENCE</scope>
    <source>
        <strain evidence="4">MJ17</strain>
    </source>
</reference>
<keyword evidence="5" id="KW-1185">Reference proteome</keyword>
<evidence type="ECO:0000256" key="1">
    <source>
        <dbReference type="ARBA" id="ARBA00006252"/>
    </source>
</evidence>
<evidence type="ECO:0000259" key="3">
    <source>
        <dbReference type="Pfam" id="PF02525"/>
    </source>
</evidence>
<protein>
    <submittedName>
        <fullName evidence="4">NAD(P)H-dependent oxidoreductase</fullName>
    </submittedName>
</protein>
<dbReference type="Proteomes" id="UP000640485">
    <property type="component" value="Unassembled WGS sequence"/>
</dbReference>
<dbReference type="InterPro" id="IPR003680">
    <property type="entry name" value="Flavodoxin_fold"/>
</dbReference>
<comment type="similarity">
    <text evidence="1">Belongs to the NAD(P)H dehydrogenase (quinone) family.</text>
</comment>
<name>A0A934SE15_9RHOB</name>
<dbReference type="GO" id="GO:0003955">
    <property type="term" value="F:NAD(P)H dehydrogenase (quinone) activity"/>
    <property type="evidence" value="ECO:0007669"/>
    <property type="project" value="TreeGrafter"/>
</dbReference>
<dbReference type="GO" id="GO:0005829">
    <property type="term" value="C:cytosol"/>
    <property type="evidence" value="ECO:0007669"/>
    <property type="project" value="TreeGrafter"/>
</dbReference>
<organism evidence="4 5">
    <name type="scientific">Paracoccus caeni</name>
    <dbReference type="NCBI Taxonomy" id="657651"/>
    <lineage>
        <taxon>Bacteria</taxon>
        <taxon>Pseudomonadati</taxon>
        <taxon>Pseudomonadota</taxon>
        <taxon>Alphaproteobacteria</taxon>
        <taxon>Rhodobacterales</taxon>
        <taxon>Paracoccaceae</taxon>
        <taxon>Paracoccus</taxon>
    </lineage>
</organism>
<dbReference type="InterPro" id="IPR029039">
    <property type="entry name" value="Flavoprotein-like_sf"/>
</dbReference>
<evidence type="ECO:0000313" key="5">
    <source>
        <dbReference type="Proteomes" id="UP000640485"/>
    </source>
</evidence>
<dbReference type="RefSeq" id="WP_200687635.1">
    <property type="nucleotide sequence ID" value="NZ_JAEPRQ010000005.1"/>
</dbReference>
<dbReference type="SUPFAM" id="SSF52218">
    <property type="entry name" value="Flavoproteins"/>
    <property type="match status" value="1"/>
</dbReference>
<dbReference type="PANTHER" id="PTHR10204:SF34">
    <property type="entry name" value="NAD(P)H DEHYDROGENASE [QUINONE] 1 ISOFORM 1"/>
    <property type="match status" value="1"/>
</dbReference>
<dbReference type="InterPro" id="IPR051545">
    <property type="entry name" value="NAD(P)H_dehydrogenase_qn"/>
</dbReference>
<gene>
    <name evidence="4" type="ORF">JJJ17_14530</name>
</gene>